<feature type="compositionally biased region" description="Basic and acidic residues" evidence="1">
    <location>
        <begin position="1"/>
        <end position="12"/>
    </location>
</feature>
<sequence>MEGRETGNEKSLQEIVQEPYASKSKSALLNLHDNGSRPIKKRSVRRPPLMKNQIAKSVASKLPVGRPPLLKDSASKSQIPKRLIGRPRLPKLTVSDQQLSKRPVGRPRLEKRPASKQQVRESSAGRLMLNLPSTIFIDSMCPGNSSRSSKLGNYFKI</sequence>
<evidence type="ECO:0000256" key="1">
    <source>
        <dbReference type="SAM" id="MobiDB-lite"/>
    </source>
</evidence>
<name>A0AAV7HVZ4_COTGL</name>
<dbReference type="AlphaFoldDB" id="A0AAV7HVZ4"/>
<comment type="caution">
    <text evidence="2">The sequence shown here is derived from an EMBL/GenBank/DDBJ whole genome shotgun (WGS) entry which is preliminary data.</text>
</comment>
<protein>
    <submittedName>
        <fullName evidence="2">Uncharacterized protein</fullName>
    </submittedName>
</protein>
<reference evidence="2 3" key="1">
    <citation type="journal article" date="2021" name="J. Hered.">
        <title>A chromosome-level genome assembly of the parasitoid wasp, Cotesia glomerata (Hymenoptera: Braconidae).</title>
        <authorList>
            <person name="Pinto B.J."/>
            <person name="Weis J.J."/>
            <person name="Gamble T."/>
            <person name="Ode P.J."/>
            <person name="Paul R."/>
            <person name="Zaspel J.M."/>
        </authorList>
    </citation>
    <scope>NUCLEOTIDE SEQUENCE [LARGE SCALE GENOMIC DNA]</scope>
    <source>
        <strain evidence="2">CgM1</strain>
    </source>
</reference>
<dbReference type="Proteomes" id="UP000826195">
    <property type="component" value="Unassembled WGS sequence"/>
</dbReference>
<organism evidence="2 3">
    <name type="scientific">Cotesia glomerata</name>
    <name type="common">Lepidopteran parasitic wasp</name>
    <name type="synonym">Apanteles glomeratus</name>
    <dbReference type="NCBI Taxonomy" id="32391"/>
    <lineage>
        <taxon>Eukaryota</taxon>
        <taxon>Metazoa</taxon>
        <taxon>Ecdysozoa</taxon>
        <taxon>Arthropoda</taxon>
        <taxon>Hexapoda</taxon>
        <taxon>Insecta</taxon>
        <taxon>Pterygota</taxon>
        <taxon>Neoptera</taxon>
        <taxon>Endopterygota</taxon>
        <taxon>Hymenoptera</taxon>
        <taxon>Apocrita</taxon>
        <taxon>Ichneumonoidea</taxon>
        <taxon>Braconidae</taxon>
        <taxon>Microgastrinae</taxon>
        <taxon>Cotesia</taxon>
    </lineage>
</organism>
<evidence type="ECO:0000313" key="2">
    <source>
        <dbReference type="EMBL" id="KAH0534502.1"/>
    </source>
</evidence>
<evidence type="ECO:0000313" key="3">
    <source>
        <dbReference type="Proteomes" id="UP000826195"/>
    </source>
</evidence>
<feature type="region of interest" description="Disordered" evidence="1">
    <location>
        <begin position="1"/>
        <end position="124"/>
    </location>
</feature>
<gene>
    <name evidence="2" type="ORF">KQX54_004628</name>
</gene>
<dbReference type="EMBL" id="JAHXZJ010002982">
    <property type="protein sequence ID" value="KAH0534502.1"/>
    <property type="molecule type" value="Genomic_DNA"/>
</dbReference>
<keyword evidence="3" id="KW-1185">Reference proteome</keyword>
<accession>A0AAV7HVZ4</accession>
<proteinExistence type="predicted"/>